<evidence type="ECO:0000259" key="1">
    <source>
        <dbReference type="Pfam" id="PF12706"/>
    </source>
</evidence>
<evidence type="ECO:0000313" key="2">
    <source>
        <dbReference type="EMBL" id="GET88582.1"/>
    </source>
</evidence>
<accession>A0A640KGK0</accession>
<sequence>MSMLKRMRLTFVGTGVSCGIPVIGHLTTDCACRDAIANPSGPNRRNNVSLLISLPFREGESGVVWHHVLIDCGKTFRDAYMRVLAPMGVKSVDALLITHGHADAMHCVEELCCMQAEAAARYVQSASPSSSSSSVARTVTPIAVPRTLRRVPTFVTAPTLHQIAMVSPELVKKSLLIGSAPATKMAYHGVLAATADTAATSSFSAEAPSTVMDVFYMDDKKPQRMHVPLGPLSPVASAAQGVDATDAASDLPFYSFPVEHGKGYVSMAWVFGRGTAFKSQQTQQQQQPEGSCVVYISDVSHIPATSMAFLEDLVKIDVLVVDLLAEHGAPSASHYCADEAIPLVVKLTPRRTYFVGMFCSLEHHRTNALLAQELTELKMRYRSELDAVVPGSSLPAAMDAAEREKKRAFESQVVSMELAYDGQALSMDA</sequence>
<dbReference type="Gene3D" id="3.60.15.10">
    <property type="entry name" value="Ribonuclease Z/Hydroxyacylglutathione hydrolase-like"/>
    <property type="match status" value="1"/>
</dbReference>
<dbReference type="PANTHER" id="PTHR42663">
    <property type="entry name" value="HYDROLASE C777.06C-RELATED-RELATED"/>
    <property type="match status" value="1"/>
</dbReference>
<dbReference type="EMBL" id="BLBS01000029">
    <property type="protein sequence ID" value="GET88582.1"/>
    <property type="molecule type" value="Genomic_DNA"/>
</dbReference>
<feature type="domain" description="Metallo-beta-lactamase" evidence="1">
    <location>
        <begin position="66"/>
        <end position="222"/>
    </location>
</feature>
<name>A0A640KGK0_LEITA</name>
<reference evidence="2" key="1">
    <citation type="submission" date="2019-11" db="EMBL/GenBank/DDBJ databases">
        <title>Leishmania tarentolae CDS.</title>
        <authorList>
            <person name="Goto Y."/>
            <person name="Yamagishi J."/>
        </authorList>
    </citation>
    <scope>NUCLEOTIDE SEQUENCE [LARGE SCALE GENOMIC DNA]</scope>
    <source>
        <strain evidence="2">Parrot Tar II</strain>
    </source>
</reference>
<dbReference type="Proteomes" id="UP000419144">
    <property type="component" value="Unassembled WGS sequence"/>
</dbReference>
<comment type="caution">
    <text evidence="2">The sequence shown here is derived from an EMBL/GenBank/DDBJ whole genome shotgun (WGS) entry which is preliminary data.</text>
</comment>
<dbReference type="Pfam" id="PF12706">
    <property type="entry name" value="Lactamase_B_2"/>
    <property type="match status" value="1"/>
</dbReference>
<evidence type="ECO:0000313" key="3">
    <source>
        <dbReference type="Proteomes" id="UP000419144"/>
    </source>
</evidence>
<gene>
    <name evidence="2" type="ORF">LtaPh_2210900</name>
</gene>
<dbReference type="InterPro" id="IPR036866">
    <property type="entry name" value="RibonucZ/Hydroxyglut_hydro"/>
</dbReference>
<protein>
    <recommendedName>
        <fullName evidence="1">Metallo-beta-lactamase domain-containing protein</fullName>
    </recommendedName>
</protein>
<dbReference type="PANTHER" id="PTHR42663:SF6">
    <property type="entry name" value="HYDROLASE C777.06C-RELATED"/>
    <property type="match status" value="1"/>
</dbReference>
<dbReference type="VEuPathDB" id="TriTrypDB:LtaPh_2210900"/>
<dbReference type="SUPFAM" id="SSF56281">
    <property type="entry name" value="Metallo-hydrolase/oxidoreductase"/>
    <property type="match status" value="1"/>
</dbReference>
<keyword evidence="3" id="KW-1185">Reference proteome</keyword>
<dbReference type="OrthoDB" id="341300at2759"/>
<dbReference type="AlphaFoldDB" id="A0A640KGK0"/>
<organism evidence="2 3">
    <name type="scientific">Leishmania tarentolae</name>
    <name type="common">Sauroleishmania tarentolae</name>
    <dbReference type="NCBI Taxonomy" id="5689"/>
    <lineage>
        <taxon>Eukaryota</taxon>
        <taxon>Discoba</taxon>
        <taxon>Euglenozoa</taxon>
        <taxon>Kinetoplastea</taxon>
        <taxon>Metakinetoplastina</taxon>
        <taxon>Trypanosomatida</taxon>
        <taxon>Trypanosomatidae</taxon>
        <taxon>Leishmaniinae</taxon>
        <taxon>Leishmania</taxon>
        <taxon>lizard Leishmania</taxon>
    </lineage>
</organism>
<proteinExistence type="predicted"/>
<dbReference type="InterPro" id="IPR001279">
    <property type="entry name" value="Metallo-B-lactamas"/>
</dbReference>